<comment type="subcellular location">
    <subcellularLocation>
        <location evidence="1">Membrane</location>
        <topology evidence="1">Multi-pass membrane protein</topology>
    </subcellularLocation>
</comment>
<dbReference type="Pfam" id="PF00060">
    <property type="entry name" value="Lig_chan"/>
    <property type="match status" value="1"/>
</dbReference>
<dbReference type="Pfam" id="PF10613">
    <property type="entry name" value="Lig_chan-Glu_bd"/>
    <property type="match status" value="1"/>
</dbReference>
<dbReference type="Gene3D" id="3.40.190.10">
    <property type="entry name" value="Periplasmic binding protein-like II"/>
    <property type="match status" value="2"/>
</dbReference>
<keyword evidence="11" id="KW-0325">Glycoprotein</keyword>
<feature type="disulfide bond" evidence="16">
    <location>
        <begin position="773"/>
        <end position="828"/>
    </location>
</feature>
<feature type="transmembrane region" description="Helical" evidence="18">
    <location>
        <begin position="609"/>
        <end position="627"/>
    </location>
</feature>
<feature type="transmembrane region" description="Helical" evidence="18">
    <location>
        <begin position="846"/>
        <end position="870"/>
    </location>
</feature>
<comment type="function">
    <text evidence="15">Glutamate-gated receptor that probably acts as non-selective cation channel.</text>
</comment>
<keyword evidence="6" id="KW-0732">Signal</keyword>
<evidence type="ECO:0000256" key="8">
    <source>
        <dbReference type="ARBA" id="ARBA00023065"/>
    </source>
</evidence>
<dbReference type="Gene3D" id="1.10.287.70">
    <property type="match status" value="1"/>
</dbReference>
<dbReference type="CDD" id="cd13686">
    <property type="entry name" value="GluR_Plant"/>
    <property type="match status" value="1"/>
</dbReference>
<evidence type="ECO:0000256" key="13">
    <source>
        <dbReference type="ARBA" id="ARBA00023303"/>
    </source>
</evidence>
<dbReference type="Proteomes" id="UP000236161">
    <property type="component" value="Unassembled WGS sequence"/>
</dbReference>
<dbReference type="SUPFAM" id="SSF53822">
    <property type="entry name" value="Periplasmic binding protein-like I"/>
    <property type="match status" value="1"/>
</dbReference>
<evidence type="ECO:0000256" key="10">
    <source>
        <dbReference type="ARBA" id="ARBA00023170"/>
    </source>
</evidence>
<evidence type="ECO:0000256" key="4">
    <source>
        <dbReference type="ARBA" id="ARBA00022448"/>
    </source>
</evidence>
<evidence type="ECO:0000313" key="20">
    <source>
        <dbReference type="EMBL" id="PKA65442.1"/>
    </source>
</evidence>
<feature type="region of interest" description="Disordered" evidence="17">
    <location>
        <begin position="944"/>
        <end position="988"/>
    </location>
</feature>
<dbReference type="InterPro" id="IPR028082">
    <property type="entry name" value="Peripla_BP_I"/>
</dbReference>
<evidence type="ECO:0000256" key="3">
    <source>
        <dbReference type="ARBA" id="ARBA00011095"/>
    </source>
</evidence>
<comment type="function">
    <text evidence="14">Glutamate-gated receptor that probably acts as a non-selective cation channel. May be involved in light-signal transduction and calcium homeostasis via the regulation of calcium influx into cells.</text>
</comment>
<evidence type="ECO:0000256" key="16">
    <source>
        <dbReference type="PIRSR" id="PIRSR037090-50"/>
    </source>
</evidence>
<evidence type="ECO:0000256" key="18">
    <source>
        <dbReference type="SAM" id="Phobius"/>
    </source>
</evidence>
<keyword evidence="10 15" id="KW-0675">Receptor</keyword>
<evidence type="ECO:0000256" key="9">
    <source>
        <dbReference type="ARBA" id="ARBA00023136"/>
    </source>
</evidence>
<keyword evidence="9 15" id="KW-0472">Membrane</keyword>
<keyword evidence="4 15" id="KW-0813">Transport</keyword>
<dbReference type="EMBL" id="KZ451895">
    <property type="protein sequence ID" value="PKA65442.1"/>
    <property type="molecule type" value="Genomic_DNA"/>
</dbReference>
<evidence type="ECO:0000313" key="21">
    <source>
        <dbReference type="Proteomes" id="UP000236161"/>
    </source>
</evidence>
<name>A0A2I0BCC9_9ASPA</name>
<dbReference type="InterPro" id="IPR019594">
    <property type="entry name" value="Glu/Gly-bd"/>
</dbReference>
<sequence>MRLARSQKLDSISKMERERSRTQLHLLQCLFLLFLFFFCSLPLSSFAQGGGSRNPRSRSVRLEVGVILDTKSLIGNISWSCMRMAVDDFYAANPGYTTRLSLHLRDAGSANGDSFGAASAAVDLLKNVKVQAIIGPQTSSEVKFVMELGDEARVPVISFSAKSPSVSTTENPYFIRAAFNDSTQVEVIASLVNEFNWKQVVPVYGDNEYGNGILPYLIDALQEIDVSIPYRSRIRPPATKDQILKELTKLKSMQTRVFVAHLTYDLGLRLFQIADEEGMLEEGYVWIITYGFTDVVDLMGSLAANVMQGVVGVKPFVNMTNKLREFKQRWRNKFRIENPDAKIDDPTVFGLWAYDTVWALALATEKVKSSDFTFEELDIGNSSTDIASVRISSLGPDLLRSIQSTEFDGMAGKFRLVGGQLQSEIFEIVNVVGNGQRSVGFWSPPHNISGKRNSTNKLDAVKWPGGTEVVPKGWEWPIRGKTLSIGVPVKPGFSEFIDTEDLFKHKRPTGYCIEVFETVMKELPHASYEYSAYGDSEGRSNGTYDDLVYQVFLQKYDAVVGDITIIANRSLYVDFTQPYTESGVRMLVPIKDQRQKGAWTFLQPLTTELWLGSGAFIIFTGFVVWVLEHRINEDFRGPPTEQLGTIMYFSFSTLVFAHREMILNNLSRIVVIVWLFVVLILQSSYTASLTSMLTVEQLQATITDANDLLKNGDYVGYLNDSFMPSLLKRMSFNESKLIALSSPEQYYEALTSGRVAAIFDEIPYLRIFLNKYCGKFTTVGPTYRADGFGFAFPKGSPLVPEVSRAILKLLESDKMVEIERKLYRNWSCSLYEENDTNSSSLTLRSFSGLFLITGVASIAALLMHVAYFFYTNREFLRNLDANNSARKNLILLAKLYDQMKTPNQGNSIEKYDERVVGDMEAAAAPIGQNTPSSISIHVVEETFESEVEDEGCEDSEEEEETSGREISRQNPDPPSFADMLIERNQTGS</sequence>
<feature type="domain" description="Ionotropic glutamate receptor C-terminal" evidence="19">
    <location>
        <begin position="482"/>
        <end position="825"/>
    </location>
</feature>
<dbReference type="SMART" id="SM00079">
    <property type="entry name" value="PBPe"/>
    <property type="match status" value="1"/>
</dbReference>
<dbReference type="PANTHER" id="PTHR34836:SF1">
    <property type="entry name" value="OS09G0428600 PROTEIN"/>
    <property type="match status" value="1"/>
</dbReference>
<feature type="compositionally biased region" description="Acidic residues" evidence="17">
    <location>
        <begin position="944"/>
        <end position="960"/>
    </location>
</feature>
<dbReference type="PANTHER" id="PTHR34836">
    <property type="entry name" value="OS06G0188250 PROTEIN"/>
    <property type="match status" value="1"/>
</dbReference>
<evidence type="ECO:0000256" key="17">
    <source>
        <dbReference type="SAM" id="MobiDB-lite"/>
    </source>
</evidence>
<dbReference type="FunFam" id="1.10.287.70:FF:000037">
    <property type="entry name" value="Glutamate receptor"/>
    <property type="match status" value="1"/>
</dbReference>
<dbReference type="Pfam" id="PF01094">
    <property type="entry name" value="ANF_receptor"/>
    <property type="match status" value="1"/>
</dbReference>
<dbReference type="FunFam" id="3.40.50.2300:FF:000081">
    <property type="entry name" value="Glutamate receptor"/>
    <property type="match status" value="1"/>
</dbReference>
<evidence type="ECO:0000256" key="11">
    <source>
        <dbReference type="ARBA" id="ARBA00023180"/>
    </source>
</evidence>
<evidence type="ECO:0000256" key="6">
    <source>
        <dbReference type="ARBA" id="ARBA00022729"/>
    </source>
</evidence>
<comment type="similarity">
    <text evidence="2 15">Belongs to the glutamate-gated ion channel (TC 1.A.10.1) family.</text>
</comment>
<evidence type="ECO:0000256" key="7">
    <source>
        <dbReference type="ARBA" id="ARBA00022989"/>
    </source>
</evidence>
<keyword evidence="12 15" id="KW-1071">Ligand-gated ion channel</keyword>
<dbReference type="AlphaFoldDB" id="A0A2I0BCC9"/>
<dbReference type="InterPro" id="IPR001320">
    <property type="entry name" value="Iontro_rcpt_C"/>
</dbReference>
<dbReference type="InterPro" id="IPR044440">
    <property type="entry name" value="GABAb_receptor_plant_PBP1"/>
</dbReference>
<keyword evidence="16" id="KW-1015">Disulfide bond</keyword>
<protein>
    <recommendedName>
        <fullName evidence="15">Glutamate receptor</fullName>
    </recommendedName>
</protein>
<comment type="subunit">
    <text evidence="3">May form heteromers.</text>
</comment>
<dbReference type="InterPro" id="IPR001828">
    <property type="entry name" value="ANF_lig-bd_rcpt"/>
</dbReference>
<proteinExistence type="inferred from homology"/>
<dbReference type="GO" id="GO:0016020">
    <property type="term" value="C:membrane"/>
    <property type="evidence" value="ECO:0007669"/>
    <property type="project" value="UniProtKB-SubCell"/>
</dbReference>
<evidence type="ECO:0000256" key="12">
    <source>
        <dbReference type="ARBA" id="ARBA00023286"/>
    </source>
</evidence>
<dbReference type="STRING" id="1088818.A0A2I0BCC9"/>
<keyword evidence="13 15" id="KW-0407">Ion channel</keyword>
<dbReference type="CDD" id="cd19990">
    <property type="entry name" value="PBP1_GABAb_receptor_plant"/>
    <property type="match status" value="1"/>
</dbReference>
<evidence type="ECO:0000256" key="5">
    <source>
        <dbReference type="ARBA" id="ARBA00022692"/>
    </source>
</evidence>
<evidence type="ECO:0000256" key="2">
    <source>
        <dbReference type="ARBA" id="ARBA00008685"/>
    </source>
</evidence>
<dbReference type="OrthoDB" id="5984008at2759"/>
<keyword evidence="5 18" id="KW-0812">Transmembrane</keyword>
<feature type="transmembrane region" description="Helical" evidence="18">
    <location>
        <begin position="666"/>
        <end position="685"/>
    </location>
</feature>
<evidence type="ECO:0000256" key="15">
    <source>
        <dbReference type="PIRNR" id="PIRNR037090"/>
    </source>
</evidence>
<accession>A0A2I0BCC9</accession>
<dbReference type="PIRSF" id="PIRSF037090">
    <property type="entry name" value="Iontro_Glu-like_rcpt_pln"/>
    <property type="match status" value="1"/>
</dbReference>
<dbReference type="SUPFAM" id="SSF53850">
    <property type="entry name" value="Periplasmic binding protein-like II"/>
    <property type="match status" value="1"/>
</dbReference>
<evidence type="ECO:0000256" key="1">
    <source>
        <dbReference type="ARBA" id="ARBA00004141"/>
    </source>
</evidence>
<reference evidence="20 21" key="1">
    <citation type="journal article" date="2017" name="Nature">
        <title>The Apostasia genome and the evolution of orchids.</title>
        <authorList>
            <person name="Zhang G.Q."/>
            <person name="Liu K.W."/>
            <person name="Li Z."/>
            <person name="Lohaus R."/>
            <person name="Hsiao Y.Y."/>
            <person name="Niu S.C."/>
            <person name="Wang J.Y."/>
            <person name="Lin Y.C."/>
            <person name="Xu Q."/>
            <person name="Chen L.J."/>
            <person name="Yoshida K."/>
            <person name="Fujiwara S."/>
            <person name="Wang Z.W."/>
            <person name="Zhang Y.Q."/>
            <person name="Mitsuda N."/>
            <person name="Wang M."/>
            <person name="Liu G.H."/>
            <person name="Pecoraro L."/>
            <person name="Huang H.X."/>
            <person name="Xiao X.J."/>
            <person name="Lin M."/>
            <person name="Wu X.Y."/>
            <person name="Wu W.L."/>
            <person name="Chen Y.Y."/>
            <person name="Chang S.B."/>
            <person name="Sakamoto S."/>
            <person name="Ohme-Takagi M."/>
            <person name="Yagi M."/>
            <person name="Zeng S.J."/>
            <person name="Shen C.Y."/>
            <person name="Yeh C.M."/>
            <person name="Luo Y.B."/>
            <person name="Tsai W.C."/>
            <person name="Van de Peer Y."/>
            <person name="Liu Z.J."/>
        </authorList>
    </citation>
    <scope>NUCLEOTIDE SEQUENCE [LARGE SCALE GENOMIC DNA]</scope>
    <source>
        <strain evidence="21">cv. Shenzhen</strain>
        <tissue evidence="20">Stem</tissue>
    </source>
</reference>
<dbReference type="GO" id="GO:0015276">
    <property type="term" value="F:ligand-gated monoatomic ion channel activity"/>
    <property type="evidence" value="ECO:0007669"/>
    <property type="project" value="InterPro"/>
</dbReference>
<keyword evidence="7 18" id="KW-1133">Transmembrane helix</keyword>
<dbReference type="Gene3D" id="3.40.50.2300">
    <property type="match status" value="2"/>
</dbReference>
<dbReference type="InterPro" id="IPR015683">
    <property type="entry name" value="Ionotropic_Glu_rcpt"/>
</dbReference>
<evidence type="ECO:0000256" key="14">
    <source>
        <dbReference type="ARBA" id="ARBA00049638"/>
    </source>
</evidence>
<keyword evidence="21" id="KW-1185">Reference proteome</keyword>
<keyword evidence="8 15" id="KW-0406">Ion transport</keyword>
<evidence type="ECO:0000259" key="19">
    <source>
        <dbReference type="SMART" id="SM00079"/>
    </source>
</evidence>
<dbReference type="InterPro" id="IPR017103">
    <property type="entry name" value="Iontropic_Glu_rcpt_pln"/>
</dbReference>
<dbReference type="FunFam" id="3.40.190.10:FF:000103">
    <property type="entry name" value="Glutamate receptor"/>
    <property type="match status" value="1"/>
</dbReference>
<organism evidence="20 21">
    <name type="scientific">Apostasia shenzhenica</name>
    <dbReference type="NCBI Taxonomy" id="1088818"/>
    <lineage>
        <taxon>Eukaryota</taxon>
        <taxon>Viridiplantae</taxon>
        <taxon>Streptophyta</taxon>
        <taxon>Embryophyta</taxon>
        <taxon>Tracheophyta</taxon>
        <taxon>Spermatophyta</taxon>
        <taxon>Magnoliopsida</taxon>
        <taxon>Liliopsida</taxon>
        <taxon>Asparagales</taxon>
        <taxon>Orchidaceae</taxon>
        <taxon>Apostasioideae</taxon>
        <taxon>Apostasia</taxon>
    </lineage>
</organism>
<gene>
    <name evidence="20" type="primary">GLR2.7</name>
    <name evidence="20" type="ORF">AXF42_Ash005776</name>
</gene>